<gene>
    <name evidence="8" type="ORF">ALV80_06195</name>
    <name evidence="11" type="ORF">IMAU30003_00292</name>
    <name evidence="9" type="ORF">Lh8105_05985</name>
    <name evidence="10" type="ORF">LHEJCM1062_16580</name>
</gene>
<dbReference type="KEGG" id="lhd:HUO_06850"/>
<dbReference type="InterPro" id="IPR005744">
    <property type="entry name" value="Hy-lIII"/>
</dbReference>
<evidence type="ECO:0000256" key="2">
    <source>
        <dbReference type="ARBA" id="ARBA00008488"/>
    </source>
</evidence>
<evidence type="ECO:0000256" key="5">
    <source>
        <dbReference type="ARBA" id="ARBA00023136"/>
    </source>
</evidence>
<organism evidence="11 14">
    <name type="scientific">Lactobacillus helveticus</name>
    <name type="common">Lactobacillus suntoryeus</name>
    <dbReference type="NCBI Taxonomy" id="1587"/>
    <lineage>
        <taxon>Bacteria</taxon>
        <taxon>Bacillati</taxon>
        <taxon>Bacillota</taxon>
        <taxon>Bacilli</taxon>
        <taxon>Lactobacillales</taxon>
        <taxon>Lactobacillaceae</taxon>
        <taxon>Lactobacillus</taxon>
    </lineage>
</organism>
<comment type="subcellular location">
    <subcellularLocation>
        <location evidence="1">Endomembrane system</location>
        <topology evidence="1">Multi-pass membrane protein</topology>
    </subcellularLocation>
</comment>
<evidence type="ECO:0000256" key="6">
    <source>
        <dbReference type="PIRSR" id="PIRSR604254-1"/>
    </source>
</evidence>
<feature type="transmembrane region" description="Helical" evidence="7">
    <location>
        <begin position="32"/>
        <end position="53"/>
    </location>
</feature>
<reference evidence="11" key="4">
    <citation type="submission" date="2019-09" db="EMBL/GenBank/DDBJ databases">
        <title>Comparative genomic analysis of Lactobacillus helveticus.</title>
        <authorList>
            <person name="Zhang H."/>
            <person name="Chen Y."/>
            <person name="Zhong Z."/>
        </authorList>
    </citation>
    <scope>NUCLEOTIDE SEQUENCE</scope>
    <source>
        <strain evidence="11">IMAU30003</strain>
    </source>
</reference>
<evidence type="ECO:0000313" key="8">
    <source>
        <dbReference type="EMBL" id="ALI52682.1"/>
    </source>
</evidence>
<dbReference type="EMBL" id="CP012381">
    <property type="protein sequence ID" value="ALI52682.1"/>
    <property type="molecule type" value="Genomic_DNA"/>
</dbReference>
<dbReference type="GO" id="GO:0046872">
    <property type="term" value="F:metal ion binding"/>
    <property type="evidence" value="ECO:0007669"/>
    <property type="project" value="UniProtKB-KW"/>
</dbReference>
<accession>A0A0D5MIT6</accession>
<dbReference type="Proteomes" id="UP000630086">
    <property type="component" value="Unassembled WGS sequence"/>
</dbReference>
<feature type="transmembrane region" description="Helical" evidence="7">
    <location>
        <begin position="124"/>
        <end position="145"/>
    </location>
</feature>
<feature type="binding site" evidence="6">
    <location>
        <position position="212"/>
    </location>
    <ligand>
        <name>Zn(2+)</name>
        <dbReference type="ChEBI" id="CHEBI:29105"/>
    </ligand>
</feature>
<name>A0A0D5MIT6_LACHE</name>
<evidence type="ECO:0000313" key="13">
    <source>
        <dbReference type="Proteomes" id="UP000234562"/>
    </source>
</evidence>
<dbReference type="Proteomes" id="UP000651333">
    <property type="component" value="Unassembled WGS sequence"/>
</dbReference>
<dbReference type="OMA" id="NAWTHLV"/>
<dbReference type="Pfam" id="PF03006">
    <property type="entry name" value="HlyIII"/>
    <property type="match status" value="1"/>
</dbReference>
<dbReference type="RefSeq" id="WP_003628329.1">
    <property type="nucleotide sequence ID" value="NZ_AP023028.1"/>
</dbReference>
<dbReference type="AlphaFoldDB" id="A0A0D5MIT6"/>
<dbReference type="PANTHER" id="PTHR20855:SF129">
    <property type="entry name" value="HEMOLYSIN-3 HOMOLOG"/>
    <property type="match status" value="1"/>
</dbReference>
<evidence type="ECO:0000256" key="3">
    <source>
        <dbReference type="ARBA" id="ARBA00022692"/>
    </source>
</evidence>
<evidence type="ECO:0000313" key="12">
    <source>
        <dbReference type="Proteomes" id="UP000063930"/>
    </source>
</evidence>
<dbReference type="EMBL" id="WCHB01000005">
    <property type="protein sequence ID" value="NRO34063.1"/>
    <property type="molecule type" value="Genomic_DNA"/>
</dbReference>
<keyword evidence="6" id="KW-0862">Zinc</keyword>
<reference evidence="8 12" key="1">
    <citation type="submission" date="2015-08" db="EMBL/GenBank/DDBJ databases">
        <title>Complete genome sequence of Lactobacillus helveticus CAUH18, a probiotic strain originated from koumiss.</title>
        <authorList>
            <person name="Yang Y."/>
            <person name="Hao Y."/>
        </authorList>
    </citation>
    <scope>NUCLEOTIDE SEQUENCE [LARGE SCALE GENOMIC DNA]</scope>
    <source>
        <strain evidence="8 12">CAUH18</strain>
    </source>
</reference>
<evidence type="ECO:0000313" key="14">
    <source>
        <dbReference type="Proteomes" id="UP000651333"/>
    </source>
</evidence>
<dbReference type="GO" id="GO:0140911">
    <property type="term" value="F:pore-forming activity"/>
    <property type="evidence" value="ECO:0007669"/>
    <property type="project" value="InterPro"/>
</dbReference>
<dbReference type="PANTHER" id="PTHR20855">
    <property type="entry name" value="ADIPOR/PROGESTIN RECEPTOR-RELATED"/>
    <property type="match status" value="1"/>
</dbReference>
<evidence type="ECO:0000256" key="7">
    <source>
        <dbReference type="SAM" id="Phobius"/>
    </source>
</evidence>
<evidence type="ECO:0000256" key="4">
    <source>
        <dbReference type="ARBA" id="ARBA00022989"/>
    </source>
</evidence>
<proteinExistence type="inferred from homology"/>
<reference evidence="9" key="3">
    <citation type="journal article" date="2018" name="Front. Microbiol.">
        <title>Comparative Genomics of Completely Sequenced Lactobacillus helveticus Genomes Provides Insights into Strain-Specific Genes and Resolves Metagenomics Data Down to the Strain Level.</title>
        <authorList>
            <person name="Schmid M."/>
            <person name="Muri J."/>
            <person name="Melidis D."/>
            <person name="Varadarajan A.R."/>
            <person name="Somerville V."/>
            <person name="Wicki A."/>
            <person name="Moser A."/>
            <person name="Bourqui M."/>
            <person name="Wenzel C."/>
            <person name="Eugster-Meier E."/>
            <person name="Frey J.E."/>
            <person name="Irmler S."/>
            <person name="Ahrens C.H."/>
        </authorList>
    </citation>
    <scope>NUCLEOTIDE SEQUENCE</scope>
    <source>
        <strain evidence="9">FAM8105</strain>
    </source>
</reference>
<keyword evidence="6" id="KW-0479">Metal-binding</keyword>
<dbReference type="InterPro" id="IPR004254">
    <property type="entry name" value="AdipoR/HlyIII-related"/>
</dbReference>
<reference evidence="13" key="2">
    <citation type="submission" date="2016-05" db="EMBL/GenBank/DDBJ databases">
        <title>Genome sequence of Lactobacillus helveticus FAM8105.</title>
        <authorList>
            <person name="Ahrens C."/>
            <person name="Schmid M."/>
        </authorList>
    </citation>
    <scope>NUCLEOTIDE SEQUENCE [LARGE SCALE GENOMIC DNA]</scope>
    <source>
        <strain evidence="13">FAM8105</strain>
    </source>
</reference>
<dbReference type="Proteomes" id="UP000234562">
    <property type="component" value="Chromosome"/>
</dbReference>
<keyword evidence="5 7" id="KW-0472">Membrane</keyword>
<dbReference type="Proteomes" id="UP000063930">
    <property type="component" value="Chromosome"/>
</dbReference>
<evidence type="ECO:0000313" key="10">
    <source>
        <dbReference type="EMBL" id="GFP13786.1"/>
    </source>
</evidence>
<feature type="transmembrane region" description="Helical" evidence="7">
    <location>
        <begin position="211"/>
        <end position="229"/>
    </location>
</feature>
<feature type="binding site" evidence="6">
    <location>
        <position position="86"/>
    </location>
    <ligand>
        <name>Zn(2+)</name>
        <dbReference type="ChEBI" id="CHEBI:29105"/>
    </ligand>
</feature>
<feature type="transmembrane region" description="Helical" evidence="7">
    <location>
        <begin position="99"/>
        <end position="118"/>
    </location>
</feature>
<reference evidence="10" key="5">
    <citation type="submission" date="2020-07" db="EMBL/GenBank/DDBJ databases">
        <title>Draft genome sequence of Lactobacillus helveticus strain JCM 1062.</title>
        <authorList>
            <person name="Endo A."/>
            <person name="Maeno S."/>
            <person name="Kido Y."/>
        </authorList>
    </citation>
    <scope>NUCLEOTIDE SEQUENCE</scope>
    <source>
        <strain evidence="10">JCM 1062</strain>
    </source>
</reference>
<keyword evidence="3 7" id="KW-0812">Transmembrane</keyword>
<dbReference type="NCBIfam" id="TIGR01065">
    <property type="entry name" value="hlyIII"/>
    <property type="match status" value="1"/>
</dbReference>
<sequence>MIGLLDWCITKIKKLWQEPSVRSERYYLLDNIFSAITHGIGFGLAVAGLVVLIVRAAHTGSPMRIVTFTIYGSCLVLLYLFSTLYHSLVFTRAKKVFQIFDHSSIFLLIAGSYTPYSLVAIGGAWGWTLFGLIWGLTIFGIIYYIFNRGKHVILDTVLYVAMGWLVILSGSYLYVRLSPTGFWLLVSGGIAYTVGAILFSMRNVPFIHTVWHLFVMLGSILMYFSVLLYV</sequence>
<dbReference type="GO" id="GO:0016020">
    <property type="term" value="C:membrane"/>
    <property type="evidence" value="ECO:0007669"/>
    <property type="project" value="InterPro"/>
</dbReference>
<evidence type="ECO:0000313" key="9">
    <source>
        <dbReference type="EMBL" id="AUI74371.1"/>
    </source>
</evidence>
<dbReference type="OrthoDB" id="9813689at2"/>
<feature type="transmembrane region" description="Helical" evidence="7">
    <location>
        <begin position="65"/>
        <end position="87"/>
    </location>
</feature>
<feature type="transmembrane region" description="Helical" evidence="7">
    <location>
        <begin position="181"/>
        <end position="199"/>
    </location>
</feature>
<evidence type="ECO:0000256" key="1">
    <source>
        <dbReference type="ARBA" id="ARBA00004127"/>
    </source>
</evidence>
<protein>
    <submittedName>
        <fullName evidence="8">Hemolysin III</fullName>
    </submittedName>
</protein>
<evidence type="ECO:0000313" key="11">
    <source>
        <dbReference type="EMBL" id="NRO34063.1"/>
    </source>
</evidence>
<keyword evidence="4 7" id="KW-1133">Transmembrane helix</keyword>
<dbReference type="EMBL" id="CP015496">
    <property type="protein sequence ID" value="AUI74371.1"/>
    <property type="molecule type" value="Genomic_DNA"/>
</dbReference>
<feature type="transmembrane region" description="Helical" evidence="7">
    <location>
        <begin position="157"/>
        <end position="175"/>
    </location>
</feature>
<dbReference type="GO" id="GO:0012505">
    <property type="term" value="C:endomembrane system"/>
    <property type="evidence" value="ECO:0007669"/>
    <property type="project" value="UniProtKB-SubCell"/>
</dbReference>
<comment type="similarity">
    <text evidence="2">Belongs to the UPF0073 (Hly-III) family.</text>
</comment>
<dbReference type="EMBL" id="BLYV01000358">
    <property type="protein sequence ID" value="GFP13786.1"/>
    <property type="molecule type" value="Genomic_DNA"/>
</dbReference>
<feature type="binding site" evidence="6">
    <location>
        <position position="208"/>
    </location>
    <ligand>
        <name>Zn(2+)</name>
        <dbReference type="ChEBI" id="CHEBI:29105"/>
    </ligand>
</feature>